<dbReference type="AlphaFoldDB" id="F6DTU1"/>
<proteinExistence type="predicted"/>
<dbReference type="Proteomes" id="UP000009234">
    <property type="component" value="Chromosome"/>
</dbReference>
<sequence length="64" mass="7308">MNKETTNQFTLPPGMVNLLSHIKNSDTHYTPLFSRYSPNTNLSVVRRGGNIFGKLFQITSRRPN</sequence>
<protein>
    <submittedName>
        <fullName evidence="1">Uncharacterized protein</fullName>
    </submittedName>
</protein>
<accession>F6DTU1</accession>
<reference evidence="2" key="1">
    <citation type="submission" date="2011-05" db="EMBL/GenBank/DDBJ databases">
        <title>Complete sequence of Desulfotomaculum ruminis DSM 2154.</title>
        <authorList>
            <person name="Lucas S."/>
            <person name="Copeland A."/>
            <person name="Lapidus A."/>
            <person name="Cheng J.-F."/>
            <person name="Goodwin L."/>
            <person name="Pitluck S."/>
            <person name="Lu M."/>
            <person name="Detter J.C."/>
            <person name="Han C."/>
            <person name="Tapia R."/>
            <person name="Land M."/>
            <person name="Hauser L."/>
            <person name="Kyrpides N."/>
            <person name="Ivanova N."/>
            <person name="Mikhailova N."/>
            <person name="Pagani I."/>
            <person name="Stams A.J.M."/>
            <person name="Plugge C.M."/>
            <person name="Muyzer G."/>
            <person name="Kuever J."/>
            <person name="Parshina S.N."/>
            <person name="Ivanova A.E."/>
            <person name="Nazina T.N."/>
            <person name="Brambilla E."/>
            <person name="Spring S."/>
            <person name="Klenk H.-P."/>
            <person name="Woyke T."/>
        </authorList>
    </citation>
    <scope>NUCLEOTIDE SEQUENCE [LARGE SCALE GENOMIC DNA]</scope>
    <source>
        <strain evidence="2">ATCC 23193 / DSM 2154 / NCIB 8452 / DL</strain>
    </source>
</reference>
<keyword evidence="2" id="KW-1185">Reference proteome</keyword>
<dbReference type="EMBL" id="CP002780">
    <property type="protein sequence ID" value="AEG61265.1"/>
    <property type="molecule type" value="Genomic_DNA"/>
</dbReference>
<reference evidence="1 2" key="2">
    <citation type="journal article" date="2012" name="Stand. Genomic Sci.">
        <title>Complete genome sequence of the sulfate-reducing firmicute Desulfotomaculum ruminis type strain (DL(T)).</title>
        <authorList>
            <person name="Spring S."/>
            <person name="Visser M."/>
            <person name="Lu M."/>
            <person name="Copeland A."/>
            <person name="Lapidus A."/>
            <person name="Lucas S."/>
            <person name="Cheng J.F."/>
            <person name="Han C."/>
            <person name="Tapia R."/>
            <person name="Goodwin L.A."/>
            <person name="Pitluck S."/>
            <person name="Ivanova N."/>
            <person name="Land M."/>
            <person name="Hauser L."/>
            <person name="Larimer F."/>
            <person name="Rohde M."/>
            <person name="Goker M."/>
            <person name="Detter J.C."/>
            <person name="Kyrpides N.C."/>
            <person name="Woyke T."/>
            <person name="Schaap P.J."/>
            <person name="Plugge C.M."/>
            <person name="Muyzer G."/>
            <person name="Kuever J."/>
            <person name="Pereira I.A."/>
            <person name="Parshina S.N."/>
            <person name="Bernier-Latmani R."/>
            <person name="Stams A.J."/>
            <person name="Klenk H.P."/>
        </authorList>
    </citation>
    <scope>NUCLEOTIDE SEQUENCE [LARGE SCALE GENOMIC DNA]</scope>
    <source>
        <strain evidence="2">ATCC 23193 / DSM 2154 / NCIB 8452 / DL</strain>
    </source>
</reference>
<evidence type="ECO:0000313" key="1">
    <source>
        <dbReference type="EMBL" id="AEG61265.1"/>
    </source>
</evidence>
<gene>
    <name evidence="1" type="ordered locus">Desru_3054</name>
</gene>
<dbReference type="KEGG" id="dru:Desru_3054"/>
<evidence type="ECO:0000313" key="2">
    <source>
        <dbReference type="Proteomes" id="UP000009234"/>
    </source>
</evidence>
<organism evidence="1 2">
    <name type="scientific">Desulforamulus ruminis (strain ATCC 23193 / DSM 2154 / NCIMB 8452 / DL)</name>
    <name type="common">Desulfotomaculum ruminis</name>
    <dbReference type="NCBI Taxonomy" id="696281"/>
    <lineage>
        <taxon>Bacteria</taxon>
        <taxon>Bacillati</taxon>
        <taxon>Bacillota</taxon>
        <taxon>Clostridia</taxon>
        <taxon>Eubacteriales</taxon>
        <taxon>Peptococcaceae</taxon>
        <taxon>Desulforamulus</taxon>
    </lineage>
</organism>
<name>F6DTU1_DESRL</name>
<dbReference type="RefSeq" id="WP_013843017.1">
    <property type="nucleotide sequence ID" value="NC_015589.1"/>
</dbReference>
<dbReference type="HOGENOM" id="CLU_2860451_0_0_9"/>